<comment type="caution">
    <text evidence="2">The sequence shown here is derived from an EMBL/GenBank/DDBJ whole genome shotgun (WGS) entry which is preliminary data.</text>
</comment>
<dbReference type="SMART" id="SM00256">
    <property type="entry name" value="FBOX"/>
    <property type="match status" value="1"/>
</dbReference>
<name>A0A2A2KVC9_9BILA</name>
<dbReference type="EMBL" id="LIAE01007648">
    <property type="protein sequence ID" value="PAV77868.1"/>
    <property type="molecule type" value="Genomic_DNA"/>
</dbReference>
<feature type="domain" description="F-box" evidence="1">
    <location>
        <begin position="583"/>
        <end position="631"/>
    </location>
</feature>
<keyword evidence="3" id="KW-1185">Reference proteome</keyword>
<dbReference type="Pfam" id="PF00646">
    <property type="entry name" value="F-box"/>
    <property type="match status" value="1"/>
</dbReference>
<protein>
    <recommendedName>
        <fullName evidence="1">F-box domain-containing protein</fullName>
    </recommendedName>
</protein>
<evidence type="ECO:0000313" key="2">
    <source>
        <dbReference type="EMBL" id="PAV77868.1"/>
    </source>
</evidence>
<reference evidence="2 3" key="1">
    <citation type="journal article" date="2017" name="Curr. Biol.">
        <title>Genome architecture and evolution of a unichromosomal asexual nematode.</title>
        <authorList>
            <person name="Fradin H."/>
            <person name="Zegar C."/>
            <person name="Gutwein M."/>
            <person name="Lucas J."/>
            <person name="Kovtun M."/>
            <person name="Corcoran D."/>
            <person name="Baugh L.R."/>
            <person name="Kiontke K."/>
            <person name="Gunsalus K."/>
            <person name="Fitch D.H."/>
            <person name="Piano F."/>
        </authorList>
    </citation>
    <scope>NUCLEOTIDE SEQUENCE [LARGE SCALE GENOMIC DNA]</scope>
    <source>
        <strain evidence="2">PF1309</strain>
    </source>
</reference>
<organism evidence="2 3">
    <name type="scientific">Diploscapter pachys</name>
    <dbReference type="NCBI Taxonomy" id="2018661"/>
    <lineage>
        <taxon>Eukaryota</taxon>
        <taxon>Metazoa</taxon>
        <taxon>Ecdysozoa</taxon>
        <taxon>Nematoda</taxon>
        <taxon>Chromadorea</taxon>
        <taxon>Rhabditida</taxon>
        <taxon>Rhabditina</taxon>
        <taxon>Rhabditomorpha</taxon>
        <taxon>Rhabditoidea</taxon>
        <taxon>Rhabditidae</taxon>
        <taxon>Diploscapter</taxon>
    </lineage>
</organism>
<dbReference type="SUPFAM" id="SSF81383">
    <property type="entry name" value="F-box domain"/>
    <property type="match status" value="1"/>
</dbReference>
<gene>
    <name evidence="2" type="ORF">WR25_23807</name>
</gene>
<dbReference type="Proteomes" id="UP000218231">
    <property type="component" value="Unassembled WGS sequence"/>
</dbReference>
<evidence type="ECO:0000259" key="1">
    <source>
        <dbReference type="PROSITE" id="PS50181"/>
    </source>
</evidence>
<dbReference type="InterPro" id="IPR001810">
    <property type="entry name" value="F-box_dom"/>
</dbReference>
<dbReference type="InterPro" id="IPR036047">
    <property type="entry name" value="F-box-like_dom_sf"/>
</dbReference>
<accession>A0A2A2KVC9</accession>
<proteinExistence type="predicted"/>
<dbReference type="CDD" id="cd09917">
    <property type="entry name" value="F-box_SF"/>
    <property type="match status" value="1"/>
</dbReference>
<sequence length="782" mass="91450">MLALELQIKNGTNYIKECNCSNVNFQIFCTILTRVESIDLLIYRLNEQDEGRYEEDTWKNPNSCRITIWSDCCERYRRYIADNAQNGYDLAKPAELMEKVGKMHNLEEIRIRHRTIQEAISKFLPFLTGLTDFYLVKRFKLNIGDDARFWHEHFAPFLTNNPGTIRRRPDVELRDLQINADEFFACRLFWKGIRSVCYINVSPLERSDEKSIYHGILKTAKIVQIIGDNLQIEDNDLLVLFGVTVELHLLGQTMVTAGGISELIKNLYNNRQPKNKNAIIKSGNNIWPEETFSTLPYGSCEILVKNEEEEIEMIITNKFNQKWKIYAETVELDFGMMIFIEPYETDEDDSNQFWTQASNLVSYASNAVNNLTIMVRHKSLGEALSNFFQLLLKITNFYVVKEFILSFQYQIEMWSQLSPFFEEHPLLTRCRPSVSFSTLTVNINDFFDHPFFARGLDKICFHRINVNNDQNDKSMYHEIMKTVKYVFISQPKIPLDDDKILSLFENTPLLDLRVADKITPNGVARFVKSIYENHQAHKRNIRIMTTEKLEFMDFLSLIPENSYETNNDSEFKSVVITNKFEKIAMICNFPIEIVEEILQYIGIHDLISTIKVNRRLYSIAHSAKSPLRHRLVKKAFDLKLKIWVTPGIANELCEFFFAEVVQIHGERLSANGEDILRLFNKATFLELRILSQMDTDGIIQIIQNFYENHQGKRRHVFIDIERRLDYSYIFARAPGIIDGQQSIPNSCVMKNKFDEMWEISVKQHSFEIKSHDPKSLQHTSNQ</sequence>
<dbReference type="PROSITE" id="PS50181">
    <property type="entry name" value="FBOX"/>
    <property type="match status" value="1"/>
</dbReference>
<dbReference type="AlphaFoldDB" id="A0A2A2KVC9"/>
<evidence type="ECO:0000313" key="3">
    <source>
        <dbReference type="Proteomes" id="UP000218231"/>
    </source>
</evidence>